<evidence type="ECO:0000256" key="3">
    <source>
        <dbReference type="ARBA" id="ARBA00023004"/>
    </source>
</evidence>
<dbReference type="GO" id="GO:0051537">
    <property type="term" value="F:2 iron, 2 sulfur cluster binding"/>
    <property type="evidence" value="ECO:0007669"/>
    <property type="project" value="UniProtKB-KW"/>
</dbReference>
<evidence type="ECO:0000256" key="4">
    <source>
        <dbReference type="ARBA" id="ARBA00023014"/>
    </source>
</evidence>
<dbReference type="InterPro" id="IPR042216">
    <property type="entry name" value="MitoNEET_CISD"/>
</dbReference>
<organism evidence="6">
    <name type="scientific">metagenome</name>
    <dbReference type="NCBI Taxonomy" id="256318"/>
    <lineage>
        <taxon>unclassified sequences</taxon>
        <taxon>metagenomes</taxon>
    </lineage>
</organism>
<dbReference type="EMBL" id="CZKB01000028">
    <property type="protein sequence ID" value="CUR62382.1"/>
    <property type="molecule type" value="Genomic_DNA"/>
</dbReference>
<protein>
    <submittedName>
        <fullName evidence="6">Iron-binding zinc finger protein, CDGSH type</fullName>
    </submittedName>
</protein>
<sequence length="73" mass="8123">MTGEPRAEAEREFAHPDIVIQPHGPMLVRGAESIRDEAGTVHPVDRPVVALCRCDKSSRLPWCDGTHKVIPRQ</sequence>
<keyword evidence="4" id="KW-0411">Iron-sulfur</keyword>
<evidence type="ECO:0000256" key="1">
    <source>
        <dbReference type="ARBA" id="ARBA00022714"/>
    </source>
</evidence>
<evidence type="ECO:0000313" key="6">
    <source>
        <dbReference type="EMBL" id="CUR62382.1"/>
    </source>
</evidence>
<dbReference type="Pfam" id="PF09360">
    <property type="entry name" value="zf-CDGSH"/>
    <property type="match status" value="1"/>
</dbReference>
<gene>
    <name evidence="6" type="ORF">NOCA180026</name>
</gene>
<accession>A0A2P2CLA5</accession>
<keyword evidence="3" id="KW-0408">Iron</keyword>
<feature type="domain" description="Iron-binding zinc finger CDGSH type" evidence="5">
    <location>
        <begin position="39"/>
        <end position="73"/>
    </location>
</feature>
<evidence type="ECO:0000259" key="5">
    <source>
        <dbReference type="SMART" id="SM00704"/>
    </source>
</evidence>
<keyword evidence="2" id="KW-0479">Metal-binding</keyword>
<name>A0A2P2CLA5_9ZZZZ</name>
<dbReference type="InterPro" id="IPR018967">
    <property type="entry name" value="FeS-contain_CDGSH-typ"/>
</dbReference>
<dbReference type="Gene3D" id="3.40.5.90">
    <property type="entry name" value="CDGSH iron-sulfur domain, mitoNEET-type"/>
    <property type="match status" value="1"/>
</dbReference>
<keyword evidence="1" id="KW-0001">2Fe-2S</keyword>
<dbReference type="GO" id="GO:0046872">
    <property type="term" value="F:metal ion binding"/>
    <property type="evidence" value="ECO:0007669"/>
    <property type="project" value="UniProtKB-KW"/>
</dbReference>
<reference evidence="6" key="1">
    <citation type="submission" date="2015-08" db="EMBL/GenBank/DDBJ databases">
        <authorList>
            <person name="Babu N.S."/>
            <person name="Beckwith C.J."/>
            <person name="Beseler K.G."/>
            <person name="Brison A."/>
            <person name="Carone J.V."/>
            <person name="Caskin T.P."/>
            <person name="Diamond M."/>
            <person name="Durham M.E."/>
            <person name="Foxe J.M."/>
            <person name="Go M."/>
            <person name="Henderson B.A."/>
            <person name="Jones I.B."/>
            <person name="McGettigan J.A."/>
            <person name="Micheletti S.J."/>
            <person name="Nasrallah M.E."/>
            <person name="Ortiz D."/>
            <person name="Piller C.R."/>
            <person name="Privatt S.R."/>
            <person name="Schneider S.L."/>
            <person name="Sharp S."/>
            <person name="Smith T.C."/>
            <person name="Stanton J.D."/>
            <person name="Ullery H.E."/>
            <person name="Wilson R.J."/>
            <person name="Serrano M.G."/>
            <person name="Buck G."/>
            <person name="Lee V."/>
            <person name="Wang Y."/>
            <person name="Carvalho R."/>
            <person name="Voegtly L."/>
            <person name="Shi R."/>
            <person name="Duckworth R."/>
            <person name="Johnson A."/>
            <person name="Loviza R."/>
            <person name="Walstead R."/>
            <person name="Shah Z."/>
            <person name="Kiflezghi M."/>
            <person name="Wade K."/>
            <person name="Ball S.L."/>
            <person name="Bradley K.W."/>
            <person name="Asai D.J."/>
            <person name="Bowman C.A."/>
            <person name="Russell D.A."/>
            <person name="Pope W.H."/>
            <person name="Jacobs-Sera D."/>
            <person name="Hendrix R.W."/>
            <person name="Hatfull G.F."/>
        </authorList>
    </citation>
    <scope>NUCLEOTIDE SEQUENCE</scope>
</reference>
<dbReference type="SMART" id="SM00704">
    <property type="entry name" value="ZnF_CDGSH"/>
    <property type="match status" value="1"/>
</dbReference>
<proteinExistence type="predicted"/>
<evidence type="ECO:0000256" key="2">
    <source>
        <dbReference type="ARBA" id="ARBA00022723"/>
    </source>
</evidence>
<dbReference type="GO" id="GO:0005737">
    <property type="term" value="C:cytoplasm"/>
    <property type="evidence" value="ECO:0007669"/>
    <property type="project" value="UniProtKB-ARBA"/>
</dbReference>
<dbReference type="AlphaFoldDB" id="A0A2P2CLA5"/>